<reference evidence="2" key="1">
    <citation type="submission" date="2014-09" db="EMBL/GenBank/DDBJ databases">
        <authorList>
            <person name="Magalhaes I.L.F."/>
            <person name="Oliveira U."/>
            <person name="Santos F.R."/>
            <person name="Vidigal T.H.D.A."/>
            <person name="Brescovit A.D."/>
            <person name="Santos A.J."/>
        </authorList>
    </citation>
    <scope>NUCLEOTIDE SEQUENCE</scope>
    <source>
        <tissue evidence="2">Shoot tissue taken approximately 20 cm above the soil surface</tissue>
    </source>
</reference>
<evidence type="ECO:0000313" key="2">
    <source>
        <dbReference type="EMBL" id="JAD83333.1"/>
    </source>
</evidence>
<evidence type="ECO:0000256" key="1">
    <source>
        <dbReference type="SAM" id="MobiDB-lite"/>
    </source>
</evidence>
<dbReference type="AlphaFoldDB" id="A0A0A9D9H3"/>
<proteinExistence type="predicted"/>
<protein>
    <submittedName>
        <fullName evidence="2">Uncharacterized protein</fullName>
    </submittedName>
</protein>
<reference evidence="2" key="2">
    <citation type="journal article" date="2015" name="Data Brief">
        <title>Shoot transcriptome of the giant reed, Arundo donax.</title>
        <authorList>
            <person name="Barrero R.A."/>
            <person name="Guerrero F.D."/>
            <person name="Moolhuijzen P."/>
            <person name="Goolsby J.A."/>
            <person name="Tidwell J."/>
            <person name="Bellgard S.E."/>
            <person name="Bellgard M.I."/>
        </authorList>
    </citation>
    <scope>NUCLEOTIDE SEQUENCE</scope>
    <source>
        <tissue evidence="2">Shoot tissue taken approximately 20 cm above the soil surface</tissue>
    </source>
</reference>
<sequence>MSTGRERKWELATLRALARDAAQQLQQPAAAAGRELRQQQPAGRRGRDDGKADKVMHLLLWGPK</sequence>
<feature type="region of interest" description="Disordered" evidence="1">
    <location>
        <begin position="22"/>
        <end position="52"/>
    </location>
</feature>
<feature type="compositionally biased region" description="Low complexity" evidence="1">
    <location>
        <begin position="22"/>
        <end position="32"/>
    </location>
</feature>
<dbReference type="EMBL" id="GBRH01214562">
    <property type="protein sequence ID" value="JAD83333.1"/>
    <property type="molecule type" value="Transcribed_RNA"/>
</dbReference>
<name>A0A0A9D9H3_ARUDO</name>
<accession>A0A0A9D9H3</accession>
<organism evidence="2">
    <name type="scientific">Arundo donax</name>
    <name type="common">Giant reed</name>
    <name type="synonym">Donax arundinaceus</name>
    <dbReference type="NCBI Taxonomy" id="35708"/>
    <lineage>
        <taxon>Eukaryota</taxon>
        <taxon>Viridiplantae</taxon>
        <taxon>Streptophyta</taxon>
        <taxon>Embryophyta</taxon>
        <taxon>Tracheophyta</taxon>
        <taxon>Spermatophyta</taxon>
        <taxon>Magnoliopsida</taxon>
        <taxon>Liliopsida</taxon>
        <taxon>Poales</taxon>
        <taxon>Poaceae</taxon>
        <taxon>PACMAD clade</taxon>
        <taxon>Arundinoideae</taxon>
        <taxon>Arundineae</taxon>
        <taxon>Arundo</taxon>
    </lineage>
</organism>